<evidence type="ECO:0000313" key="3">
    <source>
        <dbReference type="Proteomes" id="UP000064844"/>
    </source>
</evidence>
<keyword evidence="3" id="KW-1185">Reference proteome</keyword>
<accession>A0A0S2W4H8</accession>
<proteinExistence type="predicted"/>
<evidence type="ECO:0000313" key="2">
    <source>
        <dbReference type="EMBL" id="ALP94238.1"/>
    </source>
</evidence>
<keyword evidence="1" id="KW-1133">Transmembrane helix</keyword>
<dbReference type="AlphaFoldDB" id="A0A0S2W4H8"/>
<dbReference type="KEGG" id="ibu:IB211_01847"/>
<dbReference type="STRING" id="1297617.IB211_01847"/>
<dbReference type="Proteomes" id="UP000064844">
    <property type="component" value="Chromosome"/>
</dbReference>
<dbReference type="EMBL" id="CP011307">
    <property type="protein sequence ID" value="ALP94238.1"/>
    <property type="molecule type" value="Genomic_DNA"/>
</dbReference>
<organism evidence="2 3">
    <name type="scientific">Intestinimonas butyriciproducens</name>
    <dbReference type="NCBI Taxonomy" id="1297617"/>
    <lineage>
        <taxon>Bacteria</taxon>
        <taxon>Bacillati</taxon>
        <taxon>Bacillota</taxon>
        <taxon>Clostridia</taxon>
        <taxon>Eubacteriales</taxon>
        <taxon>Intestinimonas</taxon>
    </lineage>
</organism>
<protein>
    <submittedName>
        <fullName evidence="2">Uncharacterized protein</fullName>
    </submittedName>
</protein>
<keyword evidence="1" id="KW-0472">Membrane</keyword>
<gene>
    <name evidence="2" type="ORF">IB211_01847</name>
</gene>
<evidence type="ECO:0000256" key="1">
    <source>
        <dbReference type="SAM" id="Phobius"/>
    </source>
</evidence>
<keyword evidence="1" id="KW-0812">Transmembrane</keyword>
<sequence length="43" mass="5012">MVLYLLCGYYITQSSVLVFFFLFISFFISGLYKLRFSMVILGA</sequence>
<name>A0A0S2W4H8_9FIRM</name>
<feature type="transmembrane region" description="Helical" evidence="1">
    <location>
        <begin position="12"/>
        <end position="32"/>
    </location>
</feature>
<reference evidence="2 3" key="1">
    <citation type="journal article" date="2015" name="Nat. Commun.">
        <title>Production of butyrate from lysine and the Amadori product fructoselysine by a human gut commensal.</title>
        <authorList>
            <person name="Bui T.P."/>
            <person name="Ritari J."/>
            <person name="Boeren S."/>
            <person name="de Waard P."/>
            <person name="Plugge C.M."/>
            <person name="de Vos W.M."/>
        </authorList>
    </citation>
    <scope>NUCLEOTIDE SEQUENCE [LARGE SCALE GENOMIC DNA]</scope>
    <source>
        <strain evidence="2 3">AF211</strain>
    </source>
</reference>
<reference evidence="3" key="2">
    <citation type="submission" date="2015-04" db="EMBL/GenBank/DDBJ databases">
        <title>A butyrogenic pathway from the amino acid lysine in a human gut commensal.</title>
        <authorList>
            <person name="de Vos W.M."/>
            <person name="Bui N.T.P."/>
            <person name="Plugge C.M."/>
            <person name="Ritari J."/>
        </authorList>
    </citation>
    <scope>NUCLEOTIDE SEQUENCE [LARGE SCALE GENOMIC DNA]</scope>
    <source>
        <strain evidence="3">AF211</strain>
    </source>
</reference>